<sequence length="586" mass="67591">MDDMVEDLRNRNENQQSRSISTHAFTDLSHVSPLMFLYLLKESYLGGELKASAKFRKLQEQVHLVLYNKPQPGPAIFVAKCLSLLPIFELYRDGFSHLIISALRRFLKTETAREDKLEAKLLAAKLFLFNVQHSLVYDEKVLVKILEVFDVSLTDIEIVMQDMGVKSDISLDQAKEFVEQYVSKLIESGSYMTAVSLLEHFSIQQCGVSFLLQMMQCKEFRAAERWATFMGKPMLHVLVREYVKENLIKPAYDVVKKNNLYQEFPEVCQQYKESSLKKLAERGCWDIAEGKTKGDRQFLEYVVYLAMEAGYIEKVDELCMRYSLEGFENVKKTEANFKKSCYLHLDDFFIEDVVWVDEMNGLYDATCHLEESKVVGLDCEWKPNYEKGSKPNKVSIMQIASETKVYILDLIKLYGSVPDSLNECLSRILHSSRILKLGYNFQCDIQQLACSYQDLQCFEHYEMLLDIQNVFKEPRGGLSALAEKVFGRGLNKTRRNSNWEKRPLSVYQLEYAALDAAVLIHLFWHVRDHVQPAGVANEHCKNEWKSYIISHMDKAKKSRKGAKSRNQNVPEAEEGAQKSSPLTSET</sequence>
<dbReference type="Gene3D" id="3.30.420.10">
    <property type="entry name" value="Ribonuclease H-like superfamily/Ribonuclease H"/>
    <property type="match status" value="1"/>
</dbReference>
<evidence type="ECO:0000313" key="3">
    <source>
        <dbReference type="EMBL" id="KAL3515978.1"/>
    </source>
</evidence>
<name>A0ABD2ZA41_9GENT</name>
<accession>A0ABD2ZA41</accession>
<keyword evidence="4" id="KW-1185">Reference proteome</keyword>
<dbReference type="AlphaFoldDB" id="A0ABD2ZA41"/>
<dbReference type="InterPro" id="IPR002562">
    <property type="entry name" value="3'-5'_exonuclease_dom"/>
</dbReference>
<dbReference type="InterPro" id="IPR052408">
    <property type="entry name" value="Exonuclease_MUT-7-like"/>
</dbReference>
<dbReference type="EMBL" id="JBJUIK010000010">
    <property type="protein sequence ID" value="KAL3515978.1"/>
    <property type="molecule type" value="Genomic_DNA"/>
</dbReference>
<dbReference type="SUPFAM" id="SSF53098">
    <property type="entry name" value="Ribonuclease H-like"/>
    <property type="match status" value="1"/>
</dbReference>
<proteinExistence type="predicted"/>
<dbReference type="Proteomes" id="UP001630127">
    <property type="component" value="Unassembled WGS sequence"/>
</dbReference>
<organism evidence="3 4">
    <name type="scientific">Cinchona calisaya</name>
    <dbReference type="NCBI Taxonomy" id="153742"/>
    <lineage>
        <taxon>Eukaryota</taxon>
        <taxon>Viridiplantae</taxon>
        <taxon>Streptophyta</taxon>
        <taxon>Embryophyta</taxon>
        <taxon>Tracheophyta</taxon>
        <taxon>Spermatophyta</taxon>
        <taxon>Magnoliopsida</taxon>
        <taxon>eudicotyledons</taxon>
        <taxon>Gunneridae</taxon>
        <taxon>Pentapetalae</taxon>
        <taxon>asterids</taxon>
        <taxon>lamiids</taxon>
        <taxon>Gentianales</taxon>
        <taxon>Rubiaceae</taxon>
        <taxon>Cinchonoideae</taxon>
        <taxon>Cinchoneae</taxon>
        <taxon>Cinchona</taxon>
    </lineage>
</organism>
<dbReference type="SMART" id="SM00474">
    <property type="entry name" value="35EXOc"/>
    <property type="match status" value="1"/>
</dbReference>
<dbReference type="PANTHER" id="PTHR47765:SF2">
    <property type="entry name" value="EXONUCLEASE MUT-7 HOMOLOG"/>
    <property type="match status" value="1"/>
</dbReference>
<dbReference type="InterPro" id="IPR036397">
    <property type="entry name" value="RNaseH_sf"/>
</dbReference>
<evidence type="ECO:0000256" key="1">
    <source>
        <dbReference type="SAM" id="MobiDB-lite"/>
    </source>
</evidence>
<protein>
    <recommendedName>
        <fullName evidence="2">3'-5' exonuclease domain-containing protein</fullName>
    </recommendedName>
</protein>
<evidence type="ECO:0000259" key="2">
    <source>
        <dbReference type="SMART" id="SM00474"/>
    </source>
</evidence>
<dbReference type="PANTHER" id="PTHR47765">
    <property type="entry name" value="3'-5' EXONUCLEASE DOMAIN-CONTAINING PROTEIN"/>
    <property type="match status" value="1"/>
</dbReference>
<feature type="region of interest" description="Disordered" evidence="1">
    <location>
        <begin position="555"/>
        <end position="586"/>
    </location>
</feature>
<comment type="caution">
    <text evidence="3">The sequence shown here is derived from an EMBL/GenBank/DDBJ whole genome shotgun (WGS) entry which is preliminary data.</text>
</comment>
<feature type="domain" description="3'-5' exonuclease" evidence="2">
    <location>
        <begin position="347"/>
        <end position="531"/>
    </location>
</feature>
<dbReference type="InterPro" id="IPR012337">
    <property type="entry name" value="RNaseH-like_sf"/>
</dbReference>
<reference evidence="3 4" key="1">
    <citation type="submission" date="2024-11" db="EMBL/GenBank/DDBJ databases">
        <title>A near-complete genome assembly of Cinchona calisaya.</title>
        <authorList>
            <person name="Lian D.C."/>
            <person name="Zhao X.W."/>
            <person name="Wei L."/>
        </authorList>
    </citation>
    <scope>NUCLEOTIDE SEQUENCE [LARGE SCALE GENOMIC DNA]</scope>
    <source>
        <tissue evidence="3">Nenye</tissue>
    </source>
</reference>
<gene>
    <name evidence="3" type="ORF">ACH5RR_022880</name>
</gene>
<evidence type="ECO:0000313" key="4">
    <source>
        <dbReference type="Proteomes" id="UP001630127"/>
    </source>
</evidence>
<dbReference type="Pfam" id="PF01612">
    <property type="entry name" value="DNA_pol_A_exo1"/>
    <property type="match status" value="1"/>
</dbReference>
<feature type="compositionally biased region" description="Polar residues" evidence="1">
    <location>
        <begin position="577"/>
        <end position="586"/>
    </location>
</feature>